<dbReference type="RefSeq" id="WP_208471101.1">
    <property type="nucleotide sequence ID" value="NZ_JAGFNS010000024.1"/>
</dbReference>
<sequence length="551" mass="59320">MSDLLKLSTAPEDFPPHADTPRERVLHRSHLVGGDLRLTRAGGGNFSAKGRIGDEPVLWMSSWGCDGAATTEDDFPALYLDRLLELRHLEPLDDRTMLDRIAAAAVTGEQKPPGIETLTHAFIPATHVDHCHPDAVIALTSIPDGKERAAAEFGDEAIWFDYRQFDMGVAQELAERIAAQPRCRFVLLAHHGIFTWAETSEQCYHNSLEAVHRARRALDAARCGRPGDMGGPAVQPLSRENADDLLSELLPVIRGALREDGQGVVLRTDTGAEAVAFASSVRGPAHTDAGPGCPDSLVTVGYRPLVLKPGELHPDGVRAAIARFRERYTELFNRYADEQARRHGPRRDLPRGLLLPGIGAVTSGTDATQAAICAEHFEQTRAVIRAADTAGGYTSLTEAQGIADEYWPMMRLKPLLRTAPGRLAHLVCLVVGAGADAKKIAAGLSAEGAHVAHPATVDPRPAVRDAVLAFGGFDVVVDLTGDRRLLIEAEAVFARQRGKGLACLVGHTPANAYDGEHIDVLTEDNPGLVAERVIAARQARNPNVMGSEEKS</sequence>
<organism evidence="3 4">
    <name type="scientific">Actinoplanes flavus</name>
    <dbReference type="NCBI Taxonomy" id="2820290"/>
    <lineage>
        <taxon>Bacteria</taxon>
        <taxon>Bacillati</taxon>
        <taxon>Actinomycetota</taxon>
        <taxon>Actinomycetes</taxon>
        <taxon>Micromonosporales</taxon>
        <taxon>Micromonosporaceae</taxon>
        <taxon>Actinoplanes</taxon>
    </lineage>
</organism>
<dbReference type="InterPro" id="IPR036409">
    <property type="entry name" value="Aldolase_II/adducin_N_sf"/>
</dbReference>
<evidence type="ECO:0000256" key="1">
    <source>
        <dbReference type="SAM" id="MobiDB-lite"/>
    </source>
</evidence>
<dbReference type="Pfam" id="PF00596">
    <property type="entry name" value="Aldolase_II"/>
    <property type="match status" value="1"/>
</dbReference>
<dbReference type="InterPro" id="IPR001303">
    <property type="entry name" value="Aldolase_II/adducin_N"/>
</dbReference>
<dbReference type="EMBL" id="JAGFNS010000024">
    <property type="protein sequence ID" value="MBO3741954.1"/>
    <property type="molecule type" value="Genomic_DNA"/>
</dbReference>
<feature type="region of interest" description="Disordered" evidence="1">
    <location>
        <begin position="1"/>
        <end position="20"/>
    </location>
</feature>
<reference evidence="3 4" key="1">
    <citation type="submission" date="2021-03" db="EMBL/GenBank/DDBJ databases">
        <title>Actinoplanes flavus sp. nov., a novel actinomycete isolated from Coconut Palm rhizosphere soil.</title>
        <authorList>
            <person name="Luo X."/>
        </authorList>
    </citation>
    <scope>NUCLEOTIDE SEQUENCE [LARGE SCALE GENOMIC DNA]</scope>
    <source>
        <strain evidence="3 4">NEAU-H7</strain>
    </source>
</reference>
<gene>
    <name evidence="3" type="ORF">J5X75_31050</name>
</gene>
<evidence type="ECO:0000313" key="3">
    <source>
        <dbReference type="EMBL" id="MBO3741954.1"/>
    </source>
</evidence>
<proteinExistence type="predicted"/>
<dbReference type="SUPFAM" id="SSF53639">
    <property type="entry name" value="AraD/HMP-PK domain-like"/>
    <property type="match status" value="1"/>
</dbReference>
<feature type="domain" description="Class II aldolase/adducin N-terminal" evidence="2">
    <location>
        <begin position="24"/>
        <end position="218"/>
    </location>
</feature>
<protein>
    <submittedName>
        <fullName evidence="3">Class II aldolase/adducin family protein</fullName>
    </submittedName>
</protein>
<evidence type="ECO:0000313" key="4">
    <source>
        <dbReference type="Proteomes" id="UP000679690"/>
    </source>
</evidence>
<dbReference type="Gene3D" id="3.40.225.10">
    <property type="entry name" value="Class II aldolase/adducin N-terminal domain"/>
    <property type="match status" value="1"/>
</dbReference>
<name>A0ABS3UTQ1_9ACTN</name>
<accession>A0ABS3UTQ1</accession>
<evidence type="ECO:0000259" key="2">
    <source>
        <dbReference type="SMART" id="SM01007"/>
    </source>
</evidence>
<dbReference type="SMART" id="SM01007">
    <property type="entry name" value="Aldolase_II"/>
    <property type="match status" value="1"/>
</dbReference>
<comment type="caution">
    <text evidence="3">The sequence shown here is derived from an EMBL/GenBank/DDBJ whole genome shotgun (WGS) entry which is preliminary data.</text>
</comment>
<dbReference type="Proteomes" id="UP000679690">
    <property type="component" value="Unassembled WGS sequence"/>
</dbReference>
<keyword evidence="4" id="KW-1185">Reference proteome</keyword>